<reference evidence="1" key="1">
    <citation type="submission" date="2018-05" db="EMBL/GenBank/DDBJ databases">
        <authorList>
            <person name="Lanie J.A."/>
            <person name="Ng W.-L."/>
            <person name="Kazmierczak K.M."/>
            <person name="Andrzejewski T.M."/>
            <person name="Davidsen T.M."/>
            <person name="Wayne K.J."/>
            <person name="Tettelin H."/>
            <person name="Glass J.I."/>
            <person name="Rusch D."/>
            <person name="Podicherti R."/>
            <person name="Tsui H.-C.T."/>
            <person name="Winkler M.E."/>
        </authorList>
    </citation>
    <scope>NUCLEOTIDE SEQUENCE</scope>
</reference>
<name>A0A382VSG2_9ZZZZ</name>
<organism evidence="1">
    <name type="scientific">marine metagenome</name>
    <dbReference type="NCBI Taxonomy" id="408172"/>
    <lineage>
        <taxon>unclassified sequences</taxon>
        <taxon>metagenomes</taxon>
        <taxon>ecological metagenomes</taxon>
    </lineage>
</organism>
<evidence type="ECO:0000313" key="1">
    <source>
        <dbReference type="EMBL" id="SVD49526.1"/>
    </source>
</evidence>
<dbReference type="AlphaFoldDB" id="A0A382VSG2"/>
<sequence>MEALSDEAICDIDNMVEVLAAQEDLNPRRCH</sequence>
<gene>
    <name evidence="1" type="ORF">METZ01_LOCUS402380</name>
</gene>
<proteinExistence type="predicted"/>
<dbReference type="EMBL" id="UINC01154313">
    <property type="protein sequence ID" value="SVD49526.1"/>
    <property type="molecule type" value="Genomic_DNA"/>
</dbReference>
<protein>
    <submittedName>
        <fullName evidence="1">Uncharacterized protein</fullName>
    </submittedName>
</protein>
<accession>A0A382VSG2</accession>